<dbReference type="SUPFAM" id="SSF53649">
    <property type="entry name" value="Alkaline phosphatase-like"/>
    <property type="match status" value="1"/>
</dbReference>
<gene>
    <name evidence="5" type="ORF">LCGC14_2709910</name>
</gene>
<evidence type="ECO:0000256" key="2">
    <source>
        <dbReference type="ARBA" id="ARBA00022801"/>
    </source>
</evidence>
<keyword evidence="2" id="KW-0378">Hydrolase</keyword>
<evidence type="ECO:0000256" key="3">
    <source>
        <dbReference type="SAM" id="MobiDB-lite"/>
    </source>
</evidence>
<feature type="non-terminal residue" evidence="5">
    <location>
        <position position="365"/>
    </location>
</feature>
<dbReference type="GO" id="GO:0046872">
    <property type="term" value="F:metal ion binding"/>
    <property type="evidence" value="ECO:0007669"/>
    <property type="project" value="UniProtKB-KW"/>
</dbReference>
<dbReference type="PANTHER" id="PTHR45953">
    <property type="entry name" value="IDURONATE 2-SULFATASE"/>
    <property type="match status" value="1"/>
</dbReference>
<dbReference type="Gene3D" id="3.40.720.10">
    <property type="entry name" value="Alkaline Phosphatase, subunit A"/>
    <property type="match status" value="1"/>
</dbReference>
<evidence type="ECO:0000313" key="5">
    <source>
        <dbReference type="EMBL" id="KKK91740.1"/>
    </source>
</evidence>
<name>A0A0F9A0Y2_9ZZZZ</name>
<feature type="region of interest" description="Disordered" evidence="3">
    <location>
        <begin position="1"/>
        <end position="23"/>
    </location>
</feature>
<evidence type="ECO:0000256" key="1">
    <source>
        <dbReference type="ARBA" id="ARBA00022723"/>
    </source>
</evidence>
<dbReference type="Pfam" id="PF00884">
    <property type="entry name" value="Sulfatase"/>
    <property type="match status" value="1"/>
</dbReference>
<dbReference type="GO" id="GO:0008484">
    <property type="term" value="F:sulfuric ester hydrolase activity"/>
    <property type="evidence" value="ECO:0007669"/>
    <property type="project" value="TreeGrafter"/>
</dbReference>
<reference evidence="5" key="1">
    <citation type="journal article" date="2015" name="Nature">
        <title>Complex archaea that bridge the gap between prokaryotes and eukaryotes.</title>
        <authorList>
            <person name="Spang A."/>
            <person name="Saw J.H."/>
            <person name="Jorgensen S.L."/>
            <person name="Zaremba-Niedzwiedzka K."/>
            <person name="Martijn J."/>
            <person name="Lind A.E."/>
            <person name="van Eijk R."/>
            <person name="Schleper C."/>
            <person name="Guy L."/>
            <person name="Ettema T.J."/>
        </authorList>
    </citation>
    <scope>NUCLEOTIDE SEQUENCE</scope>
</reference>
<feature type="domain" description="Sulfatase N-terminal" evidence="4">
    <location>
        <begin position="20"/>
        <end position="357"/>
    </location>
</feature>
<dbReference type="PANTHER" id="PTHR45953:SF1">
    <property type="entry name" value="IDURONATE 2-SULFATASE"/>
    <property type="match status" value="1"/>
</dbReference>
<dbReference type="GO" id="GO:0005737">
    <property type="term" value="C:cytoplasm"/>
    <property type="evidence" value="ECO:0007669"/>
    <property type="project" value="TreeGrafter"/>
</dbReference>
<accession>A0A0F9A0Y2</accession>
<proteinExistence type="predicted"/>
<organism evidence="5">
    <name type="scientific">marine sediment metagenome</name>
    <dbReference type="NCBI Taxonomy" id="412755"/>
    <lineage>
        <taxon>unclassified sequences</taxon>
        <taxon>metagenomes</taxon>
        <taxon>ecological metagenomes</taxon>
    </lineage>
</organism>
<dbReference type="EMBL" id="LAZR01048518">
    <property type="protein sequence ID" value="KKK91740.1"/>
    <property type="molecule type" value="Genomic_DNA"/>
</dbReference>
<dbReference type="InterPro" id="IPR017850">
    <property type="entry name" value="Alkaline_phosphatase_core_sf"/>
</dbReference>
<protein>
    <recommendedName>
        <fullName evidence="4">Sulfatase N-terminal domain-containing protein</fullName>
    </recommendedName>
</protein>
<comment type="caution">
    <text evidence="5">The sequence shown here is derived from an EMBL/GenBank/DDBJ whole genome shotgun (WGS) entry which is preliminary data.</text>
</comment>
<keyword evidence="1" id="KW-0479">Metal-binding</keyword>
<sequence length="365" mass="39731">MLCFSTPPDSSNLSNRSDDRSTIATGRLPRNHGCWSNGIRLPEDELTLADVLGGEGYHTALLGKAHFQNFGHGKDVPPAEAGMEARDAWQSSALSTDWTGPYYGFKDVRLVIGHGVDNLRWAHCGDWVRENFPDAIEQIDERAPSPTGAPQCWTSGVPAEAHSSSWLGRIGADYLRRMAAEGKPFFLWASFPDPHHPFVPPRPYDTMYDPADVVMPRFGAEALADKPAHFREAYEGGGRQWEGISMGDRLAEVTEGQLREILARTYGMITLVDENVGRLLGALDETGLAERTVVIFTSDHGDLMGDCGLIFKGPFLLEGLINVPMIWRVPGAAAGARQSGLMNSCDIAPTVLDLLGVEVPGVMDG</sequence>
<dbReference type="AlphaFoldDB" id="A0A0F9A0Y2"/>
<dbReference type="InterPro" id="IPR000917">
    <property type="entry name" value="Sulfatase_N"/>
</dbReference>
<evidence type="ECO:0000259" key="4">
    <source>
        <dbReference type="Pfam" id="PF00884"/>
    </source>
</evidence>